<dbReference type="InterPro" id="IPR038975">
    <property type="entry name" value="THNL"/>
</dbReference>
<sequence>MDKGKTIVFITVLIILCAGHASASFKKCYGSCLEDCYAAAGERIACAVKCLFKCKKSEDPNGSDPRQLGCVADQCARFGNYVDKVEDCVNKFENSKCKPLRQAREHGPNSIPS</sequence>
<gene>
    <name evidence="2" type="ORF">CDL12_30525</name>
</gene>
<evidence type="ECO:0000256" key="1">
    <source>
        <dbReference type="SAM" id="SignalP"/>
    </source>
</evidence>
<reference evidence="3" key="1">
    <citation type="journal article" date="2018" name="Gigascience">
        <title>Genome assembly of the Pink Ipe (Handroanthus impetiginosus, Bignoniaceae), a highly valued, ecologically keystone Neotropical timber forest tree.</title>
        <authorList>
            <person name="Silva-Junior O.B."/>
            <person name="Grattapaglia D."/>
            <person name="Novaes E."/>
            <person name="Collevatti R.G."/>
        </authorList>
    </citation>
    <scope>NUCLEOTIDE SEQUENCE [LARGE SCALE GENOMIC DNA]</scope>
    <source>
        <strain evidence="3">cv. UFG-1</strain>
    </source>
</reference>
<dbReference type="OrthoDB" id="904955at2759"/>
<protein>
    <submittedName>
        <fullName evidence="2">Uncharacterized protein</fullName>
    </submittedName>
</protein>
<dbReference type="PANTHER" id="PTHR36312">
    <property type="entry name" value="THIONIN-LIKE PROTEIN 1"/>
    <property type="match status" value="1"/>
</dbReference>
<feature type="signal peptide" evidence="1">
    <location>
        <begin position="1"/>
        <end position="23"/>
    </location>
</feature>
<proteinExistence type="predicted"/>
<feature type="chain" id="PRO_5013816050" evidence="1">
    <location>
        <begin position="24"/>
        <end position="113"/>
    </location>
</feature>
<dbReference type="Proteomes" id="UP000231279">
    <property type="component" value="Unassembled WGS sequence"/>
</dbReference>
<dbReference type="EMBL" id="NKXS01011799">
    <property type="protein sequence ID" value="PIM97014.1"/>
    <property type="molecule type" value="Genomic_DNA"/>
</dbReference>
<organism evidence="2 3">
    <name type="scientific">Handroanthus impetiginosus</name>
    <dbReference type="NCBI Taxonomy" id="429701"/>
    <lineage>
        <taxon>Eukaryota</taxon>
        <taxon>Viridiplantae</taxon>
        <taxon>Streptophyta</taxon>
        <taxon>Embryophyta</taxon>
        <taxon>Tracheophyta</taxon>
        <taxon>Spermatophyta</taxon>
        <taxon>Magnoliopsida</taxon>
        <taxon>eudicotyledons</taxon>
        <taxon>Gunneridae</taxon>
        <taxon>Pentapetalae</taxon>
        <taxon>asterids</taxon>
        <taxon>lamiids</taxon>
        <taxon>Lamiales</taxon>
        <taxon>Bignoniaceae</taxon>
        <taxon>Crescentiina</taxon>
        <taxon>Tabebuia alliance</taxon>
        <taxon>Handroanthus</taxon>
    </lineage>
</organism>
<keyword evidence="1" id="KW-0732">Signal</keyword>
<comment type="caution">
    <text evidence="2">The sequence shown here is derived from an EMBL/GenBank/DDBJ whole genome shotgun (WGS) entry which is preliminary data.</text>
</comment>
<evidence type="ECO:0000313" key="3">
    <source>
        <dbReference type="Proteomes" id="UP000231279"/>
    </source>
</evidence>
<dbReference type="AlphaFoldDB" id="A0A2G9FVT1"/>
<dbReference type="PANTHER" id="PTHR36312:SF1">
    <property type="entry name" value="OS01G0594500 PROTEIN"/>
    <property type="match status" value="1"/>
</dbReference>
<name>A0A2G9FVT1_9LAMI</name>
<accession>A0A2G9FVT1</accession>
<evidence type="ECO:0000313" key="2">
    <source>
        <dbReference type="EMBL" id="PIM97014.1"/>
    </source>
</evidence>
<keyword evidence="3" id="KW-1185">Reference proteome</keyword>